<dbReference type="EMBL" id="VMNF01000015">
    <property type="protein sequence ID" value="TXB95841.1"/>
    <property type="molecule type" value="Genomic_DNA"/>
</dbReference>
<evidence type="ECO:0000313" key="3">
    <source>
        <dbReference type="Proteomes" id="UP000321331"/>
    </source>
</evidence>
<dbReference type="Pfam" id="PF06985">
    <property type="entry name" value="HET"/>
    <property type="match status" value="1"/>
</dbReference>
<dbReference type="PROSITE" id="PS50181">
    <property type="entry name" value="FBOX"/>
    <property type="match status" value="1"/>
</dbReference>
<dbReference type="Gene3D" id="3.40.50.150">
    <property type="entry name" value="Vaccinia Virus protein VP39"/>
    <property type="match status" value="1"/>
</dbReference>
<reference evidence="2 3" key="1">
    <citation type="submission" date="2019-07" db="EMBL/GenBank/DDBJ databases">
        <title>The First High-Quality Draft Genome Sequence of the Causal Agent of the Current Panama Disease Epidemic.</title>
        <authorList>
            <person name="Warmington R.J."/>
            <person name="Kay W."/>
            <person name="Jeffries A."/>
            <person name="Bebber D."/>
            <person name="Moore K."/>
            <person name="Studholme D.J."/>
        </authorList>
    </citation>
    <scope>NUCLEOTIDE SEQUENCE [LARGE SCALE GENOMIC DNA]</scope>
    <source>
        <strain evidence="2 3">TR4</strain>
    </source>
</reference>
<dbReference type="CDD" id="cd09917">
    <property type="entry name" value="F-box_SF"/>
    <property type="match status" value="1"/>
</dbReference>
<sequence>MTVLSDLPDETLERILELVTSNRESLENVSLVNSRFNKIVFPLLVRQWNNSQECLEPSIERLALHLLRNPDLRRHVERLDLGYLRPLHDHDPDSADLSPESLAALADAAEKDLNVSKFLSTHLPLGQVRHVTLQPWNSEEVFDMAYARSFLHLPCIQTLCAYGLFDDLDNGSESDDNELPLTNLVDYVLPFPVSTSPITELTIVGCLRSGVPDFITACRSLRKLNVRVDYGLGIYGMPDQNELAEAVIKHKDSLEDLDLDISIMNFPNPDPVLEETYSQLSRIRTLVVHIADFFKGAWSKGVEDCVKVVLDRIPKDIQVLKPRSHRFIESWVSSSNDVFLEPYLEATPGSLSAPGIILGDTITDAMKFCRQIDLRFLWVDQLCIPQRPGSVDPEIHHMASIYSGATCTLVALSGTTFADPLSGVRPGTRHPESQHQAIVDGLRLMICYPSLFTEIESSVWFSRGWTFQEAAFSKRVFFFTTSQTFFLCRETMYCEESVWEVPDGDSMAAWANTKTIEAERIKDLIILHTSNESYPEGGYYRSVEEYTKRTLGYPQDILNAWAAVIQWMEEDKKRGSTCSFGLPLDQFGFGLGWQPLHGHNPDPVNQRAGFPSWSWSSFQGPVEWCLEVPYSTRTSGGGRESFWGRPGIVQETDIDITLRERYDRYLSPVRISQSPFAPQNPILEFKTSAAHITVARKPDGRTGLPTFDITETDGYSIGSLQCDPGWRDKQPDRLEFIVFATAKLTDPQPPHQQTHYIMSAPTQEPHEALAADTFDDSDSTFSGTDSESLDSLRSSVLRFQEENGRTYHAMSSGKYNFPNDASESDRLDLQHNLWLLTLQGELGLSPKIKEPAKRVMDVGTGTGIWAIEYADLHPEAQSGEANLVIRVPPNCVFEIDDLEKEWTWPEPFDFIFCRVMTGSFADMEKFVQNAYEQVSPSTNHHLTYPIACDDGTLPPDCEVLRSGLLSIEASAKAGRAINLAPKYKTFLDKAGFVDVVEKQFKWPINEWPKDKHYKELGKWSYANINNGLEGLLLGLFTRFLGWSADEVRVFCSAMRKQLRDRSIHAYIPVYVVYGRKPLEEPASKA</sequence>
<dbReference type="PANTHER" id="PTHR33112">
    <property type="entry name" value="DOMAIN PROTEIN, PUTATIVE-RELATED"/>
    <property type="match status" value="1"/>
</dbReference>
<proteinExistence type="predicted"/>
<evidence type="ECO:0000313" key="2">
    <source>
        <dbReference type="EMBL" id="TXB95841.1"/>
    </source>
</evidence>
<name>A0A5C6SBC2_FUSOC</name>
<dbReference type="PANTHER" id="PTHR33112:SF16">
    <property type="entry name" value="HETEROKARYON INCOMPATIBILITY DOMAIN-CONTAINING PROTEIN"/>
    <property type="match status" value="1"/>
</dbReference>
<gene>
    <name evidence="2" type="ORF">FocTR4_00016529</name>
</gene>
<dbReference type="InterPro" id="IPR010730">
    <property type="entry name" value="HET"/>
</dbReference>
<feature type="domain" description="F-box" evidence="1">
    <location>
        <begin position="1"/>
        <end position="51"/>
    </location>
</feature>
<dbReference type="Proteomes" id="UP000321331">
    <property type="component" value="Unassembled WGS sequence"/>
</dbReference>
<protein>
    <recommendedName>
        <fullName evidence="1">F-box domain-containing protein</fullName>
    </recommendedName>
</protein>
<organism evidence="2 3">
    <name type="scientific">Fusarium oxysporum f. sp. cubense</name>
    <dbReference type="NCBI Taxonomy" id="61366"/>
    <lineage>
        <taxon>Eukaryota</taxon>
        <taxon>Fungi</taxon>
        <taxon>Dikarya</taxon>
        <taxon>Ascomycota</taxon>
        <taxon>Pezizomycotina</taxon>
        <taxon>Sordariomycetes</taxon>
        <taxon>Hypocreomycetidae</taxon>
        <taxon>Hypocreales</taxon>
        <taxon>Nectriaceae</taxon>
        <taxon>Fusarium</taxon>
        <taxon>Fusarium oxysporum species complex</taxon>
    </lineage>
</organism>
<dbReference type="InterPro" id="IPR001810">
    <property type="entry name" value="F-box_dom"/>
</dbReference>
<dbReference type="CDD" id="cd02440">
    <property type="entry name" value="AdoMet_MTases"/>
    <property type="match status" value="1"/>
</dbReference>
<evidence type="ECO:0000259" key="1">
    <source>
        <dbReference type="PROSITE" id="PS50181"/>
    </source>
</evidence>
<dbReference type="InterPro" id="IPR029063">
    <property type="entry name" value="SAM-dependent_MTases_sf"/>
</dbReference>
<comment type="caution">
    <text evidence="2">The sequence shown here is derived from an EMBL/GenBank/DDBJ whole genome shotgun (WGS) entry which is preliminary data.</text>
</comment>
<dbReference type="AlphaFoldDB" id="A0A5C6SBC2"/>
<dbReference type="SUPFAM" id="SSF53335">
    <property type="entry name" value="S-adenosyl-L-methionine-dependent methyltransferases"/>
    <property type="match status" value="1"/>
</dbReference>
<dbReference type="Pfam" id="PF13489">
    <property type="entry name" value="Methyltransf_23"/>
    <property type="match status" value="1"/>
</dbReference>
<accession>A0A5C6SBC2</accession>